<dbReference type="SUPFAM" id="SSF56266">
    <property type="entry name" value="DmpA/ArgJ-like"/>
    <property type="match status" value="1"/>
</dbReference>
<dbReference type="CDD" id="cd02252">
    <property type="entry name" value="nylC_like"/>
    <property type="match status" value="1"/>
</dbReference>
<dbReference type="InterPro" id="IPR016117">
    <property type="entry name" value="ArgJ-like_dom_sf"/>
</dbReference>
<dbReference type="Proteomes" id="UP000237040">
    <property type="component" value="Unassembled WGS sequence"/>
</dbReference>
<dbReference type="GO" id="GO:0004177">
    <property type="term" value="F:aminopeptidase activity"/>
    <property type="evidence" value="ECO:0007669"/>
    <property type="project" value="TreeGrafter"/>
</dbReference>
<dbReference type="Gene3D" id="3.60.70.12">
    <property type="entry name" value="L-amino peptidase D-ALA esterase/amidase"/>
    <property type="match status" value="1"/>
</dbReference>
<protein>
    <submittedName>
        <fullName evidence="2">Peptidase S58</fullName>
    </submittedName>
</protein>
<accession>A0A2J6WFN9</accession>
<sequence>MEAVMGSITDVKGVLVGNYEDLENLTGATTIIIEKGASSGVDVRGGAPGTRETDLLKPENLVEYVNAIYIGGGSAMGLEGASGVSRYLEERNIGFDTGVKKVPIVSGAIIFDLAIGKPVYPDIQAGYMAAKNATDNFNANGNVGAGVGATVGKIRGMNFAMKGGLGTESIKIGDIVVGALVVVNALGDIYDFDNKIIAGALNDGKNGFINTEEFILKTQTNEVPFKNTTIGVIATNVKLSKSKLKRLAIISHDAIARRIKPSHTIFDGDTIFTLSTNEIEFEDLLTLGVLFENVLENAIINAIKYAKTIQNIIAFEDFKV</sequence>
<comment type="similarity">
    <text evidence="1">Belongs to the peptidase S58 family.</text>
</comment>
<comment type="caution">
    <text evidence="2">The sequence shown here is derived from an EMBL/GenBank/DDBJ whole genome shotgun (WGS) entry which is preliminary data.</text>
</comment>
<reference evidence="2 3" key="1">
    <citation type="submission" date="2018-01" db="EMBL/GenBank/DDBJ databases">
        <title>Metagenomic assembled genomes from two thermal pools in the Uzon Caldera, Kamchatka, Russia.</title>
        <authorList>
            <person name="Wilkins L."/>
            <person name="Ettinger C."/>
        </authorList>
    </citation>
    <scope>NUCLEOTIDE SEQUENCE [LARGE SCALE GENOMIC DNA]</scope>
    <source>
        <strain evidence="2">ZAV-07</strain>
    </source>
</reference>
<dbReference type="AlphaFoldDB" id="A0A2J6WFN9"/>
<dbReference type="InterPro" id="IPR005321">
    <property type="entry name" value="Peptidase_S58_DmpA"/>
</dbReference>
<dbReference type="Pfam" id="PF03576">
    <property type="entry name" value="Peptidase_S58"/>
    <property type="match status" value="1"/>
</dbReference>
<organism evidence="2 3">
    <name type="scientific">Caldisericum exile</name>
    <dbReference type="NCBI Taxonomy" id="693075"/>
    <lineage>
        <taxon>Bacteria</taxon>
        <taxon>Pseudomonadati</taxon>
        <taxon>Caldisericota/Cryosericota group</taxon>
        <taxon>Caldisericota</taxon>
        <taxon>Caldisericia</taxon>
        <taxon>Caldisericales</taxon>
        <taxon>Caldisericaceae</taxon>
        <taxon>Caldisericum</taxon>
    </lineage>
</organism>
<dbReference type="PANTHER" id="PTHR36512:SF3">
    <property type="entry name" value="BLR5678 PROTEIN"/>
    <property type="match status" value="1"/>
</dbReference>
<evidence type="ECO:0000313" key="3">
    <source>
        <dbReference type="Proteomes" id="UP000237040"/>
    </source>
</evidence>
<gene>
    <name evidence="2" type="ORF">C0189_01105</name>
</gene>
<dbReference type="EMBL" id="PNIL01000018">
    <property type="protein sequence ID" value="PMP68495.1"/>
    <property type="molecule type" value="Genomic_DNA"/>
</dbReference>
<proteinExistence type="inferred from homology"/>
<evidence type="ECO:0000313" key="2">
    <source>
        <dbReference type="EMBL" id="PMP68495.1"/>
    </source>
</evidence>
<name>A0A2J6WFN9_9BACT</name>
<evidence type="ECO:0000256" key="1">
    <source>
        <dbReference type="ARBA" id="ARBA00007068"/>
    </source>
</evidence>
<dbReference type="PANTHER" id="PTHR36512">
    <property type="entry name" value="D-AMINOPEPTIDASE"/>
    <property type="match status" value="1"/>
</dbReference>